<evidence type="ECO:0000313" key="1">
    <source>
        <dbReference type="EMBL" id="KAF5776851.1"/>
    </source>
</evidence>
<comment type="caution">
    <text evidence="1">The sequence shown here is derived from an EMBL/GenBank/DDBJ whole genome shotgun (WGS) entry which is preliminary data.</text>
</comment>
<dbReference type="Proteomes" id="UP000215914">
    <property type="component" value="Unassembled WGS sequence"/>
</dbReference>
<reference evidence="1" key="2">
    <citation type="submission" date="2020-06" db="EMBL/GenBank/DDBJ databases">
        <title>Helianthus annuus Genome sequencing and assembly Release 2.</title>
        <authorList>
            <person name="Gouzy J."/>
            <person name="Langlade N."/>
            <person name="Munos S."/>
        </authorList>
    </citation>
    <scope>NUCLEOTIDE SEQUENCE</scope>
    <source>
        <tissue evidence="1">Leaves</tissue>
    </source>
</reference>
<keyword evidence="2" id="KW-1185">Reference proteome</keyword>
<accession>A0A9K3EN14</accession>
<sequence length="115" mass="12748">MSTSVMSDAMMIPAANLTIEATDVESVKCDCCGLTEECTLEYIERIRERYLGQWMCGLCGEAVKDEIVRSKRLISTEEAMARHVSFCRASISSGPPVDPTVSLIATVRQILRRKS</sequence>
<name>A0A9K3EN14_HELAN</name>
<proteinExistence type="predicted"/>
<dbReference type="PANTHER" id="PTHR33108">
    <property type="entry name" value="OS01G0745000 PROTEIN"/>
    <property type="match status" value="1"/>
</dbReference>
<dbReference type="PANTHER" id="PTHR33108:SF32">
    <property type="entry name" value="DUF1677 FAMILY PROTEIN (DUF1677)"/>
    <property type="match status" value="1"/>
</dbReference>
<dbReference type="AlphaFoldDB" id="A0A9K3EN14"/>
<reference evidence="1" key="1">
    <citation type="journal article" date="2017" name="Nature">
        <title>The sunflower genome provides insights into oil metabolism, flowering and Asterid evolution.</title>
        <authorList>
            <person name="Badouin H."/>
            <person name="Gouzy J."/>
            <person name="Grassa C.J."/>
            <person name="Murat F."/>
            <person name="Staton S.E."/>
            <person name="Cottret L."/>
            <person name="Lelandais-Briere C."/>
            <person name="Owens G.L."/>
            <person name="Carrere S."/>
            <person name="Mayjonade B."/>
            <person name="Legrand L."/>
            <person name="Gill N."/>
            <person name="Kane N.C."/>
            <person name="Bowers J.E."/>
            <person name="Hubner S."/>
            <person name="Bellec A."/>
            <person name="Berard A."/>
            <person name="Berges H."/>
            <person name="Blanchet N."/>
            <person name="Boniface M.C."/>
            <person name="Brunel D."/>
            <person name="Catrice O."/>
            <person name="Chaidir N."/>
            <person name="Claudel C."/>
            <person name="Donnadieu C."/>
            <person name="Faraut T."/>
            <person name="Fievet G."/>
            <person name="Helmstetter N."/>
            <person name="King M."/>
            <person name="Knapp S.J."/>
            <person name="Lai Z."/>
            <person name="Le Paslier M.C."/>
            <person name="Lippi Y."/>
            <person name="Lorenzon L."/>
            <person name="Mandel J.R."/>
            <person name="Marage G."/>
            <person name="Marchand G."/>
            <person name="Marquand E."/>
            <person name="Bret-Mestries E."/>
            <person name="Morien E."/>
            <person name="Nambeesan S."/>
            <person name="Nguyen T."/>
            <person name="Pegot-Espagnet P."/>
            <person name="Pouilly N."/>
            <person name="Raftis F."/>
            <person name="Sallet E."/>
            <person name="Schiex T."/>
            <person name="Thomas J."/>
            <person name="Vandecasteele C."/>
            <person name="Vares D."/>
            <person name="Vear F."/>
            <person name="Vautrin S."/>
            <person name="Crespi M."/>
            <person name="Mangin B."/>
            <person name="Burke J.M."/>
            <person name="Salse J."/>
            <person name="Munos S."/>
            <person name="Vincourt P."/>
            <person name="Rieseberg L.H."/>
            <person name="Langlade N.B."/>
        </authorList>
    </citation>
    <scope>NUCLEOTIDE SEQUENCE</scope>
    <source>
        <tissue evidence="1">Leaves</tissue>
    </source>
</reference>
<dbReference type="InterPro" id="IPR012876">
    <property type="entry name" value="DUF1677_pln"/>
</dbReference>
<dbReference type="Gramene" id="mRNA:HanXRQr2_Chr12g0528841">
    <property type="protein sequence ID" value="CDS:HanXRQr2_Chr12g0528841.1"/>
    <property type="gene ID" value="HanXRQr2_Chr12g0528841"/>
</dbReference>
<gene>
    <name evidence="1" type="ORF">HanXRQr2_Chr12g0528841</name>
</gene>
<organism evidence="1 2">
    <name type="scientific">Helianthus annuus</name>
    <name type="common">Common sunflower</name>
    <dbReference type="NCBI Taxonomy" id="4232"/>
    <lineage>
        <taxon>Eukaryota</taxon>
        <taxon>Viridiplantae</taxon>
        <taxon>Streptophyta</taxon>
        <taxon>Embryophyta</taxon>
        <taxon>Tracheophyta</taxon>
        <taxon>Spermatophyta</taxon>
        <taxon>Magnoliopsida</taxon>
        <taxon>eudicotyledons</taxon>
        <taxon>Gunneridae</taxon>
        <taxon>Pentapetalae</taxon>
        <taxon>asterids</taxon>
        <taxon>campanulids</taxon>
        <taxon>Asterales</taxon>
        <taxon>Asteraceae</taxon>
        <taxon>Asteroideae</taxon>
        <taxon>Heliantheae alliance</taxon>
        <taxon>Heliantheae</taxon>
        <taxon>Helianthus</taxon>
    </lineage>
</organism>
<evidence type="ECO:0000313" key="2">
    <source>
        <dbReference type="Proteomes" id="UP000215914"/>
    </source>
</evidence>
<dbReference type="EMBL" id="MNCJ02000327">
    <property type="protein sequence ID" value="KAF5776851.1"/>
    <property type="molecule type" value="Genomic_DNA"/>
</dbReference>
<evidence type="ECO:0008006" key="3">
    <source>
        <dbReference type="Google" id="ProtNLM"/>
    </source>
</evidence>
<dbReference type="Pfam" id="PF07911">
    <property type="entry name" value="DUF1677"/>
    <property type="match status" value="1"/>
</dbReference>
<protein>
    <recommendedName>
        <fullName evidence="3">DUF1677 family protein</fullName>
    </recommendedName>
</protein>